<feature type="compositionally biased region" description="Basic and acidic residues" evidence="1">
    <location>
        <begin position="30"/>
        <end position="40"/>
    </location>
</feature>
<reference evidence="3" key="1">
    <citation type="submission" date="2016-06" db="EMBL/GenBank/DDBJ databases">
        <title>Parallel loss of symbiosis genes in relatives of nitrogen-fixing non-legume Parasponia.</title>
        <authorList>
            <person name="Van Velzen R."/>
            <person name="Holmer R."/>
            <person name="Bu F."/>
            <person name="Rutten L."/>
            <person name="Van Zeijl A."/>
            <person name="Liu W."/>
            <person name="Santuari L."/>
            <person name="Cao Q."/>
            <person name="Sharma T."/>
            <person name="Shen D."/>
            <person name="Roswanjaya Y."/>
            <person name="Wardhani T."/>
            <person name="Kalhor M.S."/>
            <person name="Jansen J."/>
            <person name="Van den Hoogen J."/>
            <person name="Gungor B."/>
            <person name="Hartog M."/>
            <person name="Hontelez J."/>
            <person name="Verver J."/>
            <person name="Yang W.-C."/>
            <person name="Schijlen E."/>
            <person name="Repin R."/>
            <person name="Schilthuizen M."/>
            <person name="Schranz E."/>
            <person name="Heidstra R."/>
            <person name="Miyata K."/>
            <person name="Fedorova E."/>
            <person name="Kohlen W."/>
            <person name="Bisseling T."/>
            <person name="Smit S."/>
            <person name="Geurts R."/>
        </authorList>
    </citation>
    <scope>NUCLEOTIDE SEQUENCE [LARGE SCALE GENOMIC DNA]</scope>
    <source>
        <strain evidence="3">cv. RG33-2</strain>
    </source>
</reference>
<keyword evidence="3" id="KW-1185">Reference proteome</keyword>
<dbReference type="EMBL" id="JXTC01000037">
    <property type="protein sequence ID" value="PON96551.1"/>
    <property type="molecule type" value="Genomic_DNA"/>
</dbReference>
<evidence type="ECO:0000313" key="3">
    <source>
        <dbReference type="Proteomes" id="UP000237000"/>
    </source>
</evidence>
<proteinExistence type="predicted"/>
<comment type="caution">
    <text evidence="2">The sequence shown here is derived from an EMBL/GenBank/DDBJ whole genome shotgun (WGS) entry which is preliminary data.</text>
</comment>
<feature type="compositionally biased region" description="Polar residues" evidence="1">
    <location>
        <begin position="41"/>
        <end position="51"/>
    </location>
</feature>
<dbReference type="AlphaFoldDB" id="A0A2P5FFJ0"/>
<dbReference type="InParanoid" id="A0A2P5FFJ0"/>
<organism evidence="2 3">
    <name type="scientific">Trema orientale</name>
    <name type="common">Charcoal tree</name>
    <name type="synonym">Celtis orientalis</name>
    <dbReference type="NCBI Taxonomy" id="63057"/>
    <lineage>
        <taxon>Eukaryota</taxon>
        <taxon>Viridiplantae</taxon>
        <taxon>Streptophyta</taxon>
        <taxon>Embryophyta</taxon>
        <taxon>Tracheophyta</taxon>
        <taxon>Spermatophyta</taxon>
        <taxon>Magnoliopsida</taxon>
        <taxon>eudicotyledons</taxon>
        <taxon>Gunneridae</taxon>
        <taxon>Pentapetalae</taxon>
        <taxon>rosids</taxon>
        <taxon>fabids</taxon>
        <taxon>Rosales</taxon>
        <taxon>Cannabaceae</taxon>
        <taxon>Trema</taxon>
    </lineage>
</organism>
<name>A0A2P5FFJ0_TREOI</name>
<evidence type="ECO:0000313" key="2">
    <source>
        <dbReference type="EMBL" id="PON96551.1"/>
    </source>
</evidence>
<gene>
    <name evidence="2" type="ORF">TorRG33x02_075320</name>
</gene>
<sequence>MSSKLDRYTTSYLLFGYAFNDFKLRNHVDSRSQEDSDDKSLCSNEEPTTAIDEQQLPSQDGSRLLVDGSHAHGSGYDIIGAHGLGGNATIQQQGAHGLGREEARVSSFEEHGVHGPIQEAARVSDCGVQHAATVSDRRHAMGVGLAKRGFMTRVIGGDQGTAVRVHDGGEHRTAAGVHGDSDLGTITRVIGGGDLQIAARVFGGGNHHTAARIIGDGDHQTAARQMGSEDHGSTWAAARVIGGGNHQMMVPLVQSAQMGNKMPSSQTGNLGGVPKPGNNGFFVGTAATAISGNPGLGNLTAGTTFAQILNSGNSGHNASNVTGDDQDAISASFIAPESSKPSIKGNFVCVKVNEQSLKKRLELCQFSLIGRIFLSKGDSPWKLPDLKFKL</sequence>
<accession>A0A2P5FFJ0</accession>
<dbReference type="STRING" id="63057.A0A2P5FFJ0"/>
<protein>
    <submittedName>
        <fullName evidence="2">Uncharacterized protein</fullName>
    </submittedName>
</protein>
<dbReference type="Proteomes" id="UP000237000">
    <property type="component" value="Unassembled WGS sequence"/>
</dbReference>
<feature type="region of interest" description="Disordered" evidence="1">
    <location>
        <begin position="30"/>
        <end position="51"/>
    </location>
</feature>
<evidence type="ECO:0000256" key="1">
    <source>
        <dbReference type="SAM" id="MobiDB-lite"/>
    </source>
</evidence>